<proteinExistence type="predicted"/>
<keyword evidence="2" id="KW-1185">Reference proteome</keyword>
<evidence type="ECO:0000313" key="1">
    <source>
        <dbReference type="EMBL" id="ADG07670.1"/>
    </source>
</evidence>
<dbReference type="AlphaFoldDB" id="D5WWA5"/>
<reference evidence="1 2" key="1">
    <citation type="journal article" date="2011" name="Stand. Genomic Sci.">
        <title>Complete genome sequence of the thermophilic, hydrogen-oxidizing Bacillus tusciae type strain (T2) and reclassification in the new genus, Kyrpidia gen. nov. as Kyrpidia tusciae comb. nov. and emendation of the family Alicyclobacillaceae da Costa and Rainey, 2010.</title>
        <authorList>
            <person name="Klenk H.P."/>
            <person name="Lapidus A."/>
            <person name="Chertkov O."/>
            <person name="Copeland A."/>
            <person name="Del Rio T.G."/>
            <person name="Nolan M."/>
            <person name="Lucas S."/>
            <person name="Chen F."/>
            <person name="Tice H."/>
            <person name="Cheng J.F."/>
            <person name="Han C."/>
            <person name="Bruce D."/>
            <person name="Goodwin L."/>
            <person name="Pitluck S."/>
            <person name="Pati A."/>
            <person name="Ivanova N."/>
            <person name="Mavromatis K."/>
            <person name="Daum C."/>
            <person name="Chen A."/>
            <person name="Palaniappan K."/>
            <person name="Chang Y.J."/>
            <person name="Land M."/>
            <person name="Hauser L."/>
            <person name="Jeffries C.D."/>
            <person name="Detter J.C."/>
            <person name="Rohde M."/>
            <person name="Abt B."/>
            <person name="Pukall R."/>
            <person name="Goker M."/>
            <person name="Bristow J."/>
            <person name="Markowitz V."/>
            <person name="Hugenholtz P."/>
            <person name="Eisen J.A."/>
        </authorList>
    </citation>
    <scope>NUCLEOTIDE SEQUENCE [LARGE SCALE GENOMIC DNA]</scope>
    <source>
        <strain evidence="1 2">DSM 2912</strain>
    </source>
</reference>
<name>D5WWA5_KYRT2</name>
<dbReference type="KEGG" id="bts:Btus_3049"/>
<dbReference type="EMBL" id="CP002017">
    <property type="protein sequence ID" value="ADG07670.1"/>
    <property type="molecule type" value="Genomic_DNA"/>
</dbReference>
<gene>
    <name evidence="1" type="ordered locus">Btus_3049</name>
</gene>
<sequence length="73" mass="8091">MENRDRRFTCVIGPSGSGYFLALPEHHLCLTFRELEDLPGLGETVFSCSHLSGQDKSACLSAVQALVKYDLLF</sequence>
<evidence type="ECO:0000313" key="2">
    <source>
        <dbReference type="Proteomes" id="UP000002368"/>
    </source>
</evidence>
<dbReference type="Proteomes" id="UP000002368">
    <property type="component" value="Chromosome"/>
</dbReference>
<organism evidence="1 2">
    <name type="scientific">Kyrpidia tusciae (strain DSM 2912 / NBRC 15312 / T2)</name>
    <name type="common">Bacillus tusciae</name>
    <dbReference type="NCBI Taxonomy" id="562970"/>
    <lineage>
        <taxon>Bacteria</taxon>
        <taxon>Bacillati</taxon>
        <taxon>Bacillota</taxon>
        <taxon>Bacilli</taxon>
        <taxon>Bacillales</taxon>
        <taxon>Alicyclobacillaceae</taxon>
        <taxon>Kyrpidia</taxon>
    </lineage>
</organism>
<accession>D5WWA5</accession>
<dbReference type="HOGENOM" id="CLU_2699934_0_0_9"/>
<protein>
    <submittedName>
        <fullName evidence="1">Uncharacterized protein</fullName>
    </submittedName>
</protein>